<gene>
    <name evidence="9" type="ORF">ENV54_01440</name>
</gene>
<evidence type="ECO:0000256" key="2">
    <source>
        <dbReference type="ARBA" id="ARBA00013194"/>
    </source>
</evidence>
<organism evidence="9">
    <name type="scientific">Desulfomonile tiedjei</name>
    <dbReference type="NCBI Taxonomy" id="2358"/>
    <lineage>
        <taxon>Bacteria</taxon>
        <taxon>Pseudomonadati</taxon>
        <taxon>Thermodesulfobacteriota</taxon>
        <taxon>Desulfomonilia</taxon>
        <taxon>Desulfomonilales</taxon>
        <taxon>Desulfomonilaceae</taxon>
        <taxon>Desulfomonile</taxon>
    </lineage>
</organism>
<dbReference type="InterPro" id="IPR000297">
    <property type="entry name" value="PPIase_PpiC"/>
</dbReference>
<dbReference type="SUPFAM" id="SSF109998">
    <property type="entry name" value="Triger factor/SurA peptide-binding domain-like"/>
    <property type="match status" value="1"/>
</dbReference>
<evidence type="ECO:0000259" key="8">
    <source>
        <dbReference type="PROSITE" id="PS50198"/>
    </source>
</evidence>
<dbReference type="InterPro" id="IPR050245">
    <property type="entry name" value="PrsA_foldase"/>
</dbReference>
<evidence type="ECO:0000313" key="9">
    <source>
        <dbReference type="EMBL" id="HGH59942.1"/>
    </source>
</evidence>
<sequence>MKPFSLIPQLLLLLVSASMALAQPALQGGDVLATVGGVNITREMLDNIIATIPEENRVPFLTPDGRKKILDEVIDFVLLSEAAKKQGLDKEPAVKTRLEYVQREYLAREYFRRKAASSPPISEEELQKYYKEHLSEFKPPEEIKARHILVKTEAQANKVIEQLKGGADFAELAKKTSIDPAAEKGGKLELMDGREWLPRGSFEKSFEHVLFKIPKGQIGGPIKTQFGWHVLKVDDRREPEPPSFVQVRSMIRNKLEEQRNAALHQQLVDEAKKSIPVVIK</sequence>
<feature type="signal peptide" evidence="7">
    <location>
        <begin position="1"/>
        <end position="22"/>
    </location>
</feature>
<dbReference type="Gene3D" id="1.10.8.1040">
    <property type="match status" value="1"/>
</dbReference>
<evidence type="ECO:0000256" key="6">
    <source>
        <dbReference type="PROSITE-ProRule" id="PRU00278"/>
    </source>
</evidence>
<dbReference type="PROSITE" id="PS50198">
    <property type="entry name" value="PPIC_PPIASE_2"/>
    <property type="match status" value="1"/>
</dbReference>
<dbReference type="Gene3D" id="3.10.50.40">
    <property type="match status" value="1"/>
</dbReference>
<dbReference type="InterPro" id="IPR046357">
    <property type="entry name" value="PPIase_dom_sf"/>
</dbReference>
<proteinExistence type="predicted"/>
<dbReference type="PANTHER" id="PTHR47245">
    <property type="entry name" value="PEPTIDYLPROLYL ISOMERASE"/>
    <property type="match status" value="1"/>
</dbReference>
<dbReference type="EMBL" id="DTGT01000046">
    <property type="protein sequence ID" value="HGH59942.1"/>
    <property type="molecule type" value="Genomic_DNA"/>
</dbReference>
<comment type="caution">
    <text evidence="9">The sequence shown here is derived from an EMBL/GenBank/DDBJ whole genome shotgun (WGS) entry which is preliminary data.</text>
</comment>
<evidence type="ECO:0000256" key="5">
    <source>
        <dbReference type="ARBA" id="ARBA00023235"/>
    </source>
</evidence>
<dbReference type="EC" id="5.2.1.8" evidence="2"/>
<dbReference type="GO" id="GO:0003755">
    <property type="term" value="F:peptidyl-prolyl cis-trans isomerase activity"/>
    <property type="evidence" value="ECO:0007669"/>
    <property type="project" value="UniProtKB-KW"/>
</dbReference>
<comment type="catalytic activity">
    <reaction evidence="1">
        <text>[protein]-peptidylproline (omega=180) = [protein]-peptidylproline (omega=0)</text>
        <dbReference type="Rhea" id="RHEA:16237"/>
        <dbReference type="Rhea" id="RHEA-COMP:10747"/>
        <dbReference type="Rhea" id="RHEA-COMP:10748"/>
        <dbReference type="ChEBI" id="CHEBI:83833"/>
        <dbReference type="ChEBI" id="CHEBI:83834"/>
        <dbReference type="EC" id="5.2.1.8"/>
    </reaction>
</comment>
<name>A0A7C4AQM7_9BACT</name>
<keyword evidence="3 7" id="KW-0732">Signal</keyword>
<evidence type="ECO:0000256" key="7">
    <source>
        <dbReference type="SAM" id="SignalP"/>
    </source>
</evidence>
<dbReference type="AlphaFoldDB" id="A0A7C4AQM7"/>
<feature type="domain" description="PpiC" evidence="8">
    <location>
        <begin position="140"/>
        <end position="235"/>
    </location>
</feature>
<dbReference type="SUPFAM" id="SSF54534">
    <property type="entry name" value="FKBP-like"/>
    <property type="match status" value="1"/>
</dbReference>
<evidence type="ECO:0000256" key="4">
    <source>
        <dbReference type="ARBA" id="ARBA00023110"/>
    </source>
</evidence>
<dbReference type="PANTHER" id="PTHR47245:SF1">
    <property type="entry name" value="FOLDASE PROTEIN PRSA"/>
    <property type="match status" value="1"/>
</dbReference>
<evidence type="ECO:0000256" key="1">
    <source>
        <dbReference type="ARBA" id="ARBA00000971"/>
    </source>
</evidence>
<dbReference type="Pfam" id="PF13145">
    <property type="entry name" value="Rotamase_2"/>
    <property type="match status" value="1"/>
</dbReference>
<protein>
    <recommendedName>
        <fullName evidence="2">peptidylprolyl isomerase</fullName>
        <ecNumber evidence="2">5.2.1.8</ecNumber>
    </recommendedName>
</protein>
<keyword evidence="5 6" id="KW-0413">Isomerase</keyword>
<reference evidence="9" key="1">
    <citation type="journal article" date="2020" name="mSystems">
        <title>Genome- and Community-Level Interaction Insights into Carbon Utilization and Element Cycling Functions of Hydrothermarchaeota in Hydrothermal Sediment.</title>
        <authorList>
            <person name="Zhou Z."/>
            <person name="Liu Y."/>
            <person name="Xu W."/>
            <person name="Pan J."/>
            <person name="Luo Z.H."/>
            <person name="Li M."/>
        </authorList>
    </citation>
    <scope>NUCLEOTIDE SEQUENCE [LARGE SCALE GENOMIC DNA]</scope>
    <source>
        <strain evidence="9">SpSt-769</strain>
    </source>
</reference>
<evidence type="ECO:0000256" key="3">
    <source>
        <dbReference type="ARBA" id="ARBA00022729"/>
    </source>
</evidence>
<dbReference type="InterPro" id="IPR027304">
    <property type="entry name" value="Trigger_fact/SurA_dom_sf"/>
</dbReference>
<feature type="chain" id="PRO_5028409243" description="peptidylprolyl isomerase" evidence="7">
    <location>
        <begin position="23"/>
        <end position="280"/>
    </location>
</feature>
<accession>A0A7C4AQM7</accession>
<keyword evidence="4 6" id="KW-0697">Rotamase</keyword>